<evidence type="ECO:0000313" key="1">
    <source>
        <dbReference type="EMBL" id="CAK9140367.1"/>
    </source>
</evidence>
<protein>
    <submittedName>
        <fullName evidence="1">Uncharacterized protein</fullName>
    </submittedName>
</protein>
<accession>A0ABC8RE78</accession>
<gene>
    <name evidence="1" type="ORF">ILEXP_LOCUS7811</name>
</gene>
<dbReference type="Proteomes" id="UP001642360">
    <property type="component" value="Unassembled WGS sequence"/>
</dbReference>
<name>A0ABC8RE78_9AQUA</name>
<reference evidence="1 2" key="1">
    <citation type="submission" date="2024-02" db="EMBL/GenBank/DDBJ databases">
        <authorList>
            <person name="Vignale AGUSTIN F."/>
            <person name="Sosa J E."/>
            <person name="Modenutti C."/>
        </authorList>
    </citation>
    <scope>NUCLEOTIDE SEQUENCE [LARGE SCALE GENOMIC DNA]</scope>
</reference>
<sequence length="102" mass="11992">MEKDLPRDTLIDWSHMVIGTKSWPLTVGFHLEWLIPLIEYISVKLLNGGAWIYETRRPVKETTPHRTQSGNRFRVGQFDDAMCKLKSDEYADTCTFRRELYA</sequence>
<dbReference type="EMBL" id="CAUOFW020001036">
    <property type="protein sequence ID" value="CAK9140367.1"/>
    <property type="molecule type" value="Genomic_DNA"/>
</dbReference>
<evidence type="ECO:0000313" key="2">
    <source>
        <dbReference type="Proteomes" id="UP001642360"/>
    </source>
</evidence>
<comment type="caution">
    <text evidence="1">The sequence shown here is derived from an EMBL/GenBank/DDBJ whole genome shotgun (WGS) entry which is preliminary data.</text>
</comment>
<dbReference type="AlphaFoldDB" id="A0ABC8RE78"/>
<proteinExistence type="predicted"/>
<organism evidence="1 2">
    <name type="scientific">Ilex paraguariensis</name>
    <name type="common">yerba mate</name>
    <dbReference type="NCBI Taxonomy" id="185542"/>
    <lineage>
        <taxon>Eukaryota</taxon>
        <taxon>Viridiplantae</taxon>
        <taxon>Streptophyta</taxon>
        <taxon>Embryophyta</taxon>
        <taxon>Tracheophyta</taxon>
        <taxon>Spermatophyta</taxon>
        <taxon>Magnoliopsida</taxon>
        <taxon>eudicotyledons</taxon>
        <taxon>Gunneridae</taxon>
        <taxon>Pentapetalae</taxon>
        <taxon>asterids</taxon>
        <taxon>campanulids</taxon>
        <taxon>Aquifoliales</taxon>
        <taxon>Aquifoliaceae</taxon>
        <taxon>Ilex</taxon>
    </lineage>
</organism>
<keyword evidence="2" id="KW-1185">Reference proteome</keyword>